<reference evidence="3 4" key="1">
    <citation type="submission" date="2020-08" db="EMBL/GenBank/DDBJ databases">
        <title>Genomic Encyclopedia of Type Strains, Phase IV (KMG-IV): sequencing the most valuable type-strain genomes for metagenomic binning, comparative biology and taxonomic classification.</title>
        <authorList>
            <person name="Goeker M."/>
        </authorList>
    </citation>
    <scope>NUCLEOTIDE SEQUENCE [LARGE SCALE GENOMIC DNA]</scope>
    <source>
        <strain evidence="3 4">DSM 17976</strain>
    </source>
</reference>
<keyword evidence="1" id="KW-0472">Membrane</keyword>
<feature type="domain" description="Signal transduction histidine kinase internal region" evidence="2">
    <location>
        <begin position="156"/>
        <end position="233"/>
    </location>
</feature>
<sequence>MMSKPFKVSCWILFSYFAIWYVAMAFECNGEWSCFLSAIAIFSWAVAFIALLNLFLFHQAIPWIRKQPKRWGWSTLLVVGMLFMLTFGFAGWCKFAAYVFGLDPLNDMPFTLKGLSTRFFFQVVGIIYFTLVKLIVESYELRLHNQRLVIEKQQSELSFLKSQINPHFLFNTLNNIYALAREKSDQAPHNVLRLSEMLRYMLYETGGGLVSADKEIKIIEDYLELERMRYDETLNIQFKVQLEESQTLIPPLLMIPLVENAFKHGVSETLQQAFVHIRLAVRQQELRLEIENSKEENEESTASQEGIGIRNIRRQLELLFHSYQLQLENRGQTFFTQLTIDLNSYAKN</sequence>
<keyword evidence="1" id="KW-1133">Transmembrane helix</keyword>
<dbReference type="SUPFAM" id="SSF55874">
    <property type="entry name" value="ATPase domain of HSP90 chaperone/DNA topoisomerase II/histidine kinase"/>
    <property type="match status" value="1"/>
</dbReference>
<dbReference type="Pfam" id="PF06580">
    <property type="entry name" value="His_kinase"/>
    <property type="match status" value="1"/>
</dbReference>
<dbReference type="PANTHER" id="PTHR34220">
    <property type="entry name" value="SENSOR HISTIDINE KINASE YPDA"/>
    <property type="match status" value="1"/>
</dbReference>
<name>A0A7W6ETM9_9BACT</name>
<evidence type="ECO:0000256" key="1">
    <source>
        <dbReference type="SAM" id="Phobius"/>
    </source>
</evidence>
<dbReference type="InterPro" id="IPR050640">
    <property type="entry name" value="Bact_2-comp_sensor_kinase"/>
</dbReference>
<keyword evidence="1" id="KW-0812">Transmembrane</keyword>
<organism evidence="3 4">
    <name type="scientific">Runella defluvii</name>
    <dbReference type="NCBI Taxonomy" id="370973"/>
    <lineage>
        <taxon>Bacteria</taxon>
        <taxon>Pseudomonadati</taxon>
        <taxon>Bacteroidota</taxon>
        <taxon>Cytophagia</taxon>
        <taxon>Cytophagales</taxon>
        <taxon>Spirosomataceae</taxon>
        <taxon>Runella</taxon>
    </lineage>
</organism>
<dbReference type="RefSeq" id="WP_183979637.1">
    <property type="nucleotide sequence ID" value="NZ_JACIBY010000020.1"/>
</dbReference>
<feature type="transmembrane region" description="Helical" evidence="1">
    <location>
        <begin position="119"/>
        <end position="136"/>
    </location>
</feature>
<evidence type="ECO:0000259" key="2">
    <source>
        <dbReference type="Pfam" id="PF06580"/>
    </source>
</evidence>
<proteinExistence type="predicted"/>
<feature type="transmembrane region" description="Helical" evidence="1">
    <location>
        <begin position="35"/>
        <end position="56"/>
    </location>
</feature>
<keyword evidence="4" id="KW-1185">Reference proteome</keyword>
<dbReference type="PANTHER" id="PTHR34220:SF7">
    <property type="entry name" value="SENSOR HISTIDINE KINASE YPDA"/>
    <property type="match status" value="1"/>
</dbReference>
<dbReference type="Proteomes" id="UP000541352">
    <property type="component" value="Unassembled WGS sequence"/>
</dbReference>
<evidence type="ECO:0000313" key="4">
    <source>
        <dbReference type="Proteomes" id="UP000541352"/>
    </source>
</evidence>
<gene>
    <name evidence="3" type="ORF">FHS57_005786</name>
</gene>
<dbReference type="InterPro" id="IPR036890">
    <property type="entry name" value="HATPase_C_sf"/>
</dbReference>
<feature type="transmembrane region" description="Helical" evidence="1">
    <location>
        <begin position="76"/>
        <end position="99"/>
    </location>
</feature>
<accession>A0A7W6ETM9</accession>
<dbReference type="GO" id="GO:0000155">
    <property type="term" value="F:phosphorelay sensor kinase activity"/>
    <property type="evidence" value="ECO:0007669"/>
    <property type="project" value="InterPro"/>
</dbReference>
<dbReference type="InterPro" id="IPR010559">
    <property type="entry name" value="Sig_transdc_His_kin_internal"/>
</dbReference>
<dbReference type="GO" id="GO:0016020">
    <property type="term" value="C:membrane"/>
    <property type="evidence" value="ECO:0007669"/>
    <property type="project" value="InterPro"/>
</dbReference>
<protein>
    <recommendedName>
        <fullName evidence="2">Signal transduction histidine kinase internal region domain-containing protein</fullName>
    </recommendedName>
</protein>
<dbReference type="AlphaFoldDB" id="A0A7W6ETM9"/>
<dbReference type="EMBL" id="JACIBY010000020">
    <property type="protein sequence ID" value="MBB3841757.1"/>
    <property type="molecule type" value="Genomic_DNA"/>
</dbReference>
<comment type="caution">
    <text evidence="3">The sequence shown here is derived from an EMBL/GenBank/DDBJ whole genome shotgun (WGS) entry which is preliminary data.</text>
</comment>
<evidence type="ECO:0000313" key="3">
    <source>
        <dbReference type="EMBL" id="MBB3841757.1"/>
    </source>
</evidence>
<dbReference type="Gene3D" id="3.30.565.10">
    <property type="entry name" value="Histidine kinase-like ATPase, C-terminal domain"/>
    <property type="match status" value="1"/>
</dbReference>